<dbReference type="GO" id="GO:0006259">
    <property type="term" value="P:DNA metabolic process"/>
    <property type="evidence" value="ECO:0007669"/>
    <property type="project" value="UniProtKB-ARBA"/>
</dbReference>
<dbReference type="SUPFAM" id="SSF56672">
    <property type="entry name" value="DNA/RNA polymerases"/>
    <property type="match status" value="1"/>
</dbReference>
<gene>
    <name evidence="2" type="ORF">G0U57_003148</name>
</gene>
<comment type="caution">
    <text evidence="2">The sequence shown here is derived from an EMBL/GenBank/DDBJ whole genome shotgun (WGS) entry which is preliminary data.</text>
</comment>
<dbReference type="InterPro" id="IPR012337">
    <property type="entry name" value="RNaseH-like_sf"/>
</dbReference>
<sequence length="422" mass="45712">MYSPRGIEHYPVPVSINPYIPRPETKREMRGFLGLAGFCRSWIPGFGEMAKPLFEQITHDAEEPLHWDSGAVKAFQGIKTALASAPALGLPDYRKPFALYVHERLGVASGVLTQTFGPKEQPVAYYSQKLDAVAQGFPGCLRAVVAAGLLVPQAEKITLTHLEVSLLSRTNLKIEQCHSLNPATLLPFPDTDYEPSHDCLQVVQHQEKPRADLSDVPIPNAELELYTDGSAWVVEGQRISGFAVITQFEVLQSAPLGPSTSAQAAELIALTRACELAAGQSVNIYTDSKYAFGVCHATGQLWAERGFITSSGTKVAHGPLILKLLEAIHLPSAVAIIHIRAHQKGNDPTVCGNRLADTASKTASLQPFIVHQMALTSSPSPIPITFIPEPSEVSRWEDIGAIKTQGESGNFLMGEEPCPELL</sequence>
<evidence type="ECO:0000313" key="2">
    <source>
        <dbReference type="EMBL" id="KAG6922248.1"/>
    </source>
</evidence>
<dbReference type="CDD" id="cd09273">
    <property type="entry name" value="RNase_HI_RT_Bel"/>
    <property type="match status" value="1"/>
</dbReference>
<evidence type="ECO:0000313" key="3">
    <source>
        <dbReference type="Proteomes" id="UP000765507"/>
    </source>
</evidence>
<dbReference type="SUPFAM" id="SSF53098">
    <property type="entry name" value="Ribonuclease H-like"/>
    <property type="match status" value="1"/>
</dbReference>
<dbReference type="AlphaFoldDB" id="A0A8T1S092"/>
<dbReference type="Pfam" id="PF17919">
    <property type="entry name" value="RT_RNaseH_2"/>
    <property type="match status" value="1"/>
</dbReference>
<dbReference type="Pfam" id="PF00075">
    <property type="entry name" value="RNase_H"/>
    <property type="match status" value="1"/>
</dbReference>
<dbReference type="PANTHER" id="PTHR33064">
    <property type="entry name" value="POL PROTEIN"/>
    <property type="match status" value="1"/>
</dbReference>
<reference evidence="2 3" key="1">
    <citation type="journal article" date="2020" name="G3 (Bethesda)">
        <title>Draft Genome of the Common Snapping Turtle, Chelydra serpentina, a Model for Phenotypic Plasticity in Reptiles.</title>
        <authorList>
            <person name="Das D."/>
            <person name="Singh S.K."/>
            <person name="Bierstedt J."/>
            <person name="Erickson A."/>
            <person name="Galli G.L.J."/>
            <person name="Crossley D.A. 2nd"/>
            <person name="Rhen T."/>
        </authorList>
    </citation>
    <scope>NUCLEOTIDE SEQUENCE [LARGE SCALE GENOMIC DNA]</scope>
    <source>
        <strain evidence="2">KW</strain>
    </source>
</reference>
<dbReference type="InterPro" id="IPR041577">
    <property type="entry name" value="RT_RNaseH_2"/>
</dbReference>
<dbReference type="OrthoDB" id="9906983at2759"/>
<dbReference type="Gene3D" id="3.30.420.10">
    <property type="entry name" value="Ribonuclease H-like superfamily/Ribonuclease H"/>
    <property type="match status" value="1"/>
</dbReference>
<dbReference type="InterPro" id="IPR043128">
    <property type="entry name" value="Rev_trsase/Diguanyl_cyclase"/>
</dbReference>
<organism evidence="2 3">
    <name type="scientific">Chelydra serpentina</name>
    <name type="common">Snapping turtle</name>
    <name type="synonym">Testudo serpentina</name>
    <dbReference type="NCBI Taxonomy" id="8475"/>
    <lineage>
        <taxon>Eukaryota</taxon>
        <taxon>Metazoa</taxon>
        <taxon>Chordata</taxon>
        <taxon>Craniata</taxon>
        <taxon>Vertebrata</taxon>
        <taxon>Euteleostomi</taxon>
        <taxon>Archelosauria</taxon>
        <taxon>Testudinata</taxon>
        <taxon>Testudines</taxon>
        <taxon>Cryptodira</taxon>
        <taxon>Durocryptodira</taxon>
        <taxon>Americhelydia</taxon>
        <taxon>Chelydroidea</taxon>
        <taxon>Chelydridae</taxon>
        <taxon>Chelydra</taxon>
    </lineage>
</organism>
<dbReference type="InterPro" id="IPR002156">
    <property type="entry name" value="RNaseH_domain"/>
</dbReference>
<name>A0A8T1S092_CHESE</name>
<dbReference type="GO" id="GO:0004523">
    <property type="term" value="F:RNA-DNA hybrid ribonuclease activity"/>
    <property type="evidence" value="ECO:0007669"/>
    <property type="project" value="InterPro"/>
</dbReference>
<dbReference type="PANTHER" id="PTHR33064:SF37">
    <property type="entry name" value="RIBONUCLEASE H"/>
    <property type="match status" value="1"/>
</dbReference>
<accession>A0A8T1S092</accession>
<proteinExistence type="predicted"/>
<dbReference type="Gene3D" id="3.30.70.270">
    <property type="match status" value="1"/>
</dbReference>
<dbReference type="InterPro" id="IPR036397">
    <property type="entry name" value="RNaseH_sf"/>
</dbReference>
<keyword evidence="3" id="KW-1185">Reference proteome</keyword>
<dbReference type="EMBL" id="JAHGAV010001405">
    <property type="protein sequence ID" value="KAG6922248.1"/>
    <property type="molecule type" value="Genomic_DNA"/>
</dbReference>
<dbReference type="InterPro" id="IPR051320">
    <property type="entry name" value="Viral_Replic_Matur_Polypro"/>
</dbReference>
<dbReference type="Proteomes" id="UP000765507">
    <property type="component" value="Unassembled WGS sequence"/>
</dbReference>
<evidence type="ECO:0000259" key="1">
    <source>
        <dbReference type="PROSITE" id="PS50879"/>
    </source>
</evidence>
<dbReference type="GO" id="GO:0003676">
    <property type="term" value="F:nucleic acid binding"/>
    <property type="evidence" value="ECO:0007669"/>
    <property type="project" value="InterPro"/>
</dbReference>
<dbReference type="PROSITE" id="PS50879">
    <property type="entry name" value="RNASE_H_1"/>
    <property type="match status" value="1"/>
</dbReference>
<feature type="domain" description="RNase H type-1" evidence="1">
    <location>
        <begin position="219"/>
        <end position="365"/>
    </location>
</feature>
<protein>
    <recommendedName>
        <fullName evidence="1">RNase H type-1 domain-containing protein</fullName>
    </recommendedName>
</protein>
<dbReference type="InterPro" id="IPR043502">
    <property type="entry name" value="DNA/RNA_pol_sf"/>
</dbReference>
<dbReference type="Gene3D" id="3.10.20.370">
    <property type="match status" value="1"/>
</dbReference>